<dbReference type="AlphaFoldDB" id="A0A1S1HC18"/>
<dbReference type="PROSITE" id="PS50846">
    <property type="entry name" value="HMA_2"/>
    <property type="match status" value="1"/>
</dbReference>
<keyword evidence="3" id="KW-1185">Reference proteome</keyword>
<proteinExistence type="predicted"/>
<dbReference type="EMBL" id="MIPT01000001">
    <property type="protein sequence ID" value="OHT18843.1"/>
    <property type="molecule type" value="Genomic_DNA"/>
</dbReference>
<dbReference type="Pfam" id="PF00403">
    <property type="entry name" value="HMA"/>
    <property type="match status" value="1"/>
</dbReference>
<evidence type="ECO:0000313" key="3">
    <source>
        <dbReference type="Proteomes" id="UP000179467"/>
    </source>
</evidence>
<evidence type="ECO:0000259" key="1">
    <source>
        <dbReference type="PROSITE" id="PS50846"/>
    </source>
</evidence>
<gene>
    <name evidence="2" type="ORF">BHE75_00822</name>
</gene>
<dbReference type="OrthoDB" id="9801832at2"/>
<name>A0A1S1HC18_9SPHN</name>
<accession>A0A1S1HC18</accession>
<dbReference type="InterPro" id="IPR006121">
    <property type="entry name" value="HMA_dom"/>
</dbReference>
<dbReference type="RefSeq" id="WP_070932593.1">
    <property type="nucleotide sequence ID" value="NZ_MIPT01000001.1"/>
</dbReference>
<feature type="domain" description="HMA" evidence="1">
    <location>
        <begin position="1"/>
        <end position="63"/>
    </location>
</feature>
<comment type="caution">
    <text evidence="2">The sequence shown here is derived from an EMBL/GenBank/DDBJ whole genome shotgun (WGS) entry which is preliminary data.</text>
</comment>
<dbReference type="Gene3D" id="3.30.70.100">
    <property type="match status" value="1"/>
</dbReference>
<sequence>MYQFHVPGMTCGGCARAVTNAIKAIDPTAEVTTDPPARSVTVQSQADEQALVSALSEAGYRAERKDQSAA</sequence>
<dbReference type="InterPro" id="IPR036163">
    <property type="entry name" value="HMA_dom_sf"/>
</dbReference>
<protein>
    <submittedName>
        <fullName evidence="2">Heavy-metal-associated domain protein</fullName>
    </submittedName>
</protein>
<organism evidence="2 3">
    <name type="scientific">Edaphosphingomonas haloaromaticamans</name>
    <dbReference type="NCBI Taxonomy" id="653954"/>
    <lineage>
        <taxon>Bacteria</taxon>
        <taxon>Pseudomonadati</taxon>
        <taxon>Pseudomonadota</taxon>
        <taxon>Alphaproteobacteria</taxon>
        <taxon>Sphingomonadales</taxon>
        <taxon>Rhizorhabdaceae</taxon>
        <taxon>Edaphosphingomonas</taxon>
    </lineage>
</organism>
<dbReference type="CDD" id="cd00371">
    <property type="entry name" value="HMA"/>
    <property type="match status" value="1"/>
</dbReference>
<dbReference type="SUPFAM" id="SSF55008">
    <property type="entry name" value="HMA, heavy metal-associated domain"/>
    <property type="match status" value="1"/>
</dbReference>
<reference evidence="2 3" key="1">
    <citation type="submission" date="2016-09" db="EMBL/GenBank/DDBJ databases">
        <title>Metabolic pathway, cell adaptation mechanisms and a novel monoxygenase revealed through proteogenomic-transcription analysis of a Sphingomonas haloaromaticamans strain degrading the fungicide ortho-phenylphenol.</title>
        <authorList>
            <person name="Perruchon C."/>
            <person name="Papadopoulou E.S."/>
            <person name="Rousidou C."/>
            <person name="Vasileiadis S."/>
            <person name="Tanou G."/>
            <person name="Amoutzias G."/>
            <person name="Molassiotis A."/>
            <person name="Karpouzas D.G."/>
        </authorList>
    </citation>
    <scope>NUCLEOTIDE SEQUENCE [LARGE SCALE GENOMIC DNA]</scope>
    <source>
        <strain evidence="2 3">P3</strain>
    </source>
</reference>
<dbReference type="GO" id="GO:0046872">
    <property type="term" value="F:metal ion binding"/>
    <property type="evidence" value="ECO:0007669"/>
    <property type="project" value="InterPro"/>
</dbReference>
<evidence type="ECO:0000313" key="2">
    <source>
        <dbReference type="EMBL" id="OHT18843.1"/>
    </source>
</evidence>
<dbReference type="Proteomes" id="UP000179467">
    <property type="component" value="Unassembled WGS sequence"/>
</dbReference>